<dbReference type="PANTHER" id="PTHR12370">
    <property type="entry name" value="PHOSPHOLIPASE B-RELATED"/>
    <property type="match status" value="1"/>
</dbReference>
<evidence type="ECO:0000256" key="1">
    <source>
        <dbReference type="ARBA" id="ARBA00007835"/>
    </source>
</evidence>
<dbReference type="FunCoup" id="E3LWE6">
    <property type="interactions" value="960"/>
</dbReference>
<dbReference type="InParanoid" id="E3LWE6"/>
<dbReference type="InterPro" id="IPR007000">
    <property type="entry name" value="PLipase_B-like"/>
</dbReference>
<dbReference type="Pfam" id="PF04916">
    <property type="entry name" value="Phospholip_B"/>
    <property type="match status" value="1"/>
</dbReference>
<keyword evidence="9" id="KW-1185">Reference proteome</keyword>
<keyword evidence="2 7" id="KW-0732">Signal</keyword>
<dbReference type="OrthoDB" id="443524at2759"/>
<dbReference type="EMBL" id="DS268417">
    <property type="protein sequence ID" value="EFO83379.1"/>
    <property type="molecule type" value="Genomic_DNA"/>
</dbReference>
<dbReference type="STRING" id="31234.E3LWE6"/>
<dbReference type="AlphaFoldDB" id="E3LWE6"/>
<proteinExistence type="inferred from homology"/>
<dbReference type="EC" id="3.1.1.-" evidence="7"/>
<dbReference type="PANTHER" id="PTHR12370:SF3">
    <property type="entry name" value="PHOSPHOLIPASE B-LIKE 2-RELATED"/>
    <property type="match status" value="1"/>
</dbReference>
<keyword evidence="6" id="KW-0325">Glycoprotein</keyword>
<comment type="similarity">
    <text evidence="1 7">Belongs to the phospholipase B-like family.</text>
</comment>
<accession>E3LWE6</accession>
<evidence type="ECO:0000256" key="2">
    <source>
        <dbReference type="ARBA" id="ARBA00022729"/>
    </source>
</evidence>
<dbReference type="Gene3D" id="3.60.60.30">
    <property type="match status" value="1"/>
</dbReference>
<dbReference type="OMA" id="YQEGYWA"/>
<evidence type="ECO:0000256" key="7">
    <source>
        <dbReference type="RuleBase" id="RU364138"/>
    </source>
</evidence>
<evidence type="ECO:0000256" key="4">
    <source>
        <dbReference type="ARBA" id="ARBA00022963"/>
    </source>
</evidence>
<dbReference type="GO" id="GO:0004620">
    <property type="term" value="F:phospholipase activity"/>
    <property type="evidence" value="ECO:0007669"/>
    <property type="project" value="InterPro"/>
</dbReference>
<evidence type="ECO:0000313" key="9">
    <source>
        <dbReference type="Proteomes" id="UP000008281"/>
    </source>
</evidence>
<evidence type="ECO:0000256" key="5">
    <source>
        <dbReference type="ARBA" id="ARBA00023098"/>
    </source>
</evidence>
<dbReference type="HOGENOM" id="CLU_027106_4_0_1"/>
<reference evidence="8" key="1">
    <citation type="submission" date="2007-07" db="EMBL/GenBank/DDBJ databases">
        <title>PCAP assembly of the Caenorhabditis remanei genome.</title>
        <authorList>
            <consortium name="The Caenorhabditis remanei Sequencing Consortium"/>
            <person name="Wilson R.K."/>
        </authorList>
    </citation>
    <scope>NUCLEOTIDE SEQUENCE [LARGE SCALE GENOMIC DNA]</scope>
    <source>
        <strain evidence="8">PB4641</strain>
    </source>
</reference>
<keyword evidence="4 7" id="KW-0442">Lipid degradation</keyword>
<comment type="function">
    <text evidence="7">Putative phospholipase.</text>
</comment>
<feature type="signal peptide" evidence="7">
    <location>
        <begin position="1"/>
        <end position="18"/>
    </location>
</feature>
<keyword evidence="3 7" id="KW-0378">Hydrolase</keyword>
<feature type="chain" id="PRO_5011332027" description="Phospholipase B-like" evidence="7">
    <location>
        <begin position="19"/>
        <end position="572"/>
    </location>
</feature>
<dbReference type="GO" id="GO:0005576">
    <property type="term" value="C:extracellular region"/>
    <property type="evidence" value="ECO:0007669"/>
    <property type="project" value="TreeGrafter"/>
</dbReference>
<dbReference type="GO" id="GO:0009395">
    <property type="term" value="P:phospholipid catabolic process"/>
    <property type="evidence" value="ECO:0007669"/>
    <property type="project" value="TreeGrafter"/>
</dbReference>
<evidence type="ECO:0000313" key="8">
    <source>
        <dbReference type="EMBL" id="EFO83379.1"/>
    </source>
</evidence>
<keyword evidence="5 7" id="KW-0443">Lipid metabolism</keyword>
<evidence type="ECO:0000256" key="3">
    <source>
        <dbReference type="ARBA" id="ARBA00022801"/>
    </source>
</evidence>
<sequence>MKLVLAILVAALAIGAEAGFERKYTVCEHKDGGLHSFKEGRTGDDDVCGKRLATAYFHDEVNQTGWAFLEVEVISPKIPHYLQGYAAGFAEGRATRDLIDLHIMNTVTGYCDGAKHFCDELAEFIEDNMKWMETEIKEHPEDEYWQQVNLTVNQLFGLIHGYENTLGVQINYREIAVHPIFMIQLAGDLEDLAMKFKKPENPKKVFSGPGHCSALVKVLLPKNEDILFSHVTWTSYGAMLRINKKYSFKTGDPGQVYSFSSYPASITSTDDFILTSAKLAILETTIGNYNEKSLDLITPNTVLTWIRAEIAHRTASSGLQWAEAFGRHNSGTYNNEWVVVDYKQFHRGKEVQPETGIIHVVEQMPGHIVHSDKTAHLFRTSYWPGYNQPYYKQIIRFSETDKMVEKYGDWYSYDKTPRALIFARDHVNVKDMDSMISLMRSNNYTKDPLSKCDCNPPYSAENAIACRSDLNPINGTYPFKSLGFRDHGAIDVKVTNSRLVNTLQFTAVSGPPGGVNKDVPIFDWRTTPLREKVPHYGQPDKWNFAPVTYKWRKPYTPSRIDRLKELLFQESY</sequence>
<protein>
    <recommendedName>
        <fullName evidence="7">Phospholipase B-like</fullName>
        <ecNumber evidence="7">3.1.1.-</ecNumber>
    </recommendedName>
</protein>
<dbReference type="eggNOG" id="KOG3774">
    <property type="taxonomic scope" value="Eukaryota"/>
</dbReference>
<dbReference type="Proteomes" id="UP000008281">
    <property type="component" value="Unassembled WGS sequence"/>
</dbReference>
<name>E3LWE6_CAERE</name>
<organism evidence="9">
    <name type="scientific">Caenorhabditis remanei</name>
    <name type="common">Caenorhabditis vulgaris</name>
    <dbReference type="NCBI Taxonomy" id="31234"/>
    <lineage>
        <taxon>Eukaryota</taxon>
        <taxon>Metazoa</taxon>
        <taxon>Ecdysozoa</taxon>
        <taxon>Nematoda</taxon>
        <taxon>Chromadorea</taxon>
        <taxon>Rhabditida</taxon>
        <taxon>Rhabditina</taxon>
        <taxon>Rhabditomorpha</taxon>
        <taxon>Rhabditoidea</taxon>
        <taxon>Rhabditidae</taxon>
        <taxon>Peloderinae</taxon>
        <taxon>Caenorhabditis</taxon>
    </lineage>
</organism>
<gene>
    <name evidence="8" type="ORF">CRE_02877</name>
</gene>
<evidence type="ECO:0000256" key="6">
    <source>
        <dbReference type="ARBA" id="ARBA00023180"/>
    </source>
</evidence>